<dbReference type="EMBL" id="BARU01020368">
    <property type="protein sequence ID" value="GAH48617.1"/>
    <property type="molecule type" value="Genomic_DNA"/>
</dbReference>
<evidence type="ECO:0000313" key="1">
    <source>
        <dbReference type="EMBL" id="GAH48617.1"/>
    </source>
</evidence>
<dbReference type="AlphaFoldDB" id="X1FUE4"/>
<gene>
    <name evidence="1" type="ORF">S03H2_33470</name>
</gene>
<name>X1FUE4_9ZZZZ</name>
<proteinExistence type="predicted"/>
<protein>
    <submittedName>
        <fullName evidence="1">Uncharacterized protein</fullName>
    </submittedName>
</protein>
<comment type="caution">
    <text evidence="1">The sequence shown here is derived from an EMBL/GenBank/DDBJ whole genome shotgun (WGS) entry which is preliminary data.</text>
</comment>
<sequence>MAEPEEQTEEQTEVEEKKEMRIEMRIPAEAHQRIKKMARYAAVEGIITDDHRGNITAWVNYCLAIGDELLTKHAQKKRGF</sequence>
<organism evidence="1">
    <name type="scientific">marine sediment metagenome</name>
    <dbReference type="NCBI Taxonomy" id="412755"/>
    <lineage>
        <taxon>unclassified sequences</taxon>
        <taxon>metagenomes</taxon>
        <taxon>ecological metagenomes</taxon>
    </lineage>
</organism>
<reference evidence="1" key="1">
    <citation type="journal article" date="2014" name="Front. Microbiol.">
        <title>High frequency of phylogenetically diverse reductive dehalogenase-homologous genes in deep subseafloor sedimentary metagenomes.</title>
        <authorList>
            <person name="Kawai M."/>
            <person name="Futagami T."/>
            <person name="Toyoda A."/>
            <person name="Takaki Y."/>
            <person name="Nishi S."/>
            <person name="Hori S."/>
            <person name="Arai W."/>
            <person name="Tsubouchi T."/>
            <person name="Morono Y."/>
            <person name="Uchiyama I."/>
            <person name="Ito T."/>
            <person name="Fujiyama A."/>
            <person name="Inagaki F."/>
            <person name="Takami H."/>
        </authorList>
    </citation>
    <scope>NUCLEOTIDE SEQUENCE</scope>
    <source>
        <strain evidence="1">Expedition CK06-06</strain>
    </source>
</reference>
<accession>X1FUE4</accession>